<organism evidence="1 2">
    <name type="scientific">Bos mutus</name>
    <name type="common">wild yak</name>
    <dbReference type="NCBI Taxonomy" id="72004"/>
    <lineage>
        <taxon>Eukaryota</taxon>
        <taxon>Metazoa</taxon>
        <taxon>Chordata</taxon>
        <taxon>Craniata</taxon>
        <taxon>Vertebrata</taxon>
        <taxon>Euteleostomi</taxon>
        <taxon>Mammalia</taxon>
        <taxon>Eutheria</taxon>
        <taxon>Laurasiatheria</taxon>
        <taxon>Artiodactyla</taxon>
        <taxon>Ruminantia</taxon>
        <taxon>Pecora</taxon>
        <taxon>Bovidae</taxon>
        <taxon>Bovinae</taxon>
        <taxon>Bos</taxon>
    </lineage>
</organism>
<comment type="caution">
    <text evidence="1">The sequence shown here is derived from an EMBL/GenBank/DDBJ whole genome shotgun (WGS) entry which is preliminary data.</text>
</comment>
<dbReference type="Proteomes" id="UP000322234">
    <property type="component" value="Unassembled WGS sequence"/>
</dbReference>
<name>A0A6B0RXR9_9CETA</name>
<dbReference type="AlphaFoldDB" id="A0A6B0RXR9"/>
<protein>
    <submittedName>
        <fullName evidence="1">Uncharacterized protein</fullName>
    </submittedName>
</protein>
<keyword evidence="2" id="KW-1185">Reference proteome</keyword>
<accession>A0A6B0RXR9</accession>
<dbReference type="EMBL" id="VBQZ03000123">
    <property type="protein sequence ID" value="MXQ94958.1"/>
    <property type="molecule type" value="Genomic_DNA"/>
</dbReference>
<proteinExistence type="predicted"/>
<sequence>MRGARKRAGRGARRRERGWVAVAAGKCSFSFRVFRGAEIPGYLGVVDRHALRPPGLGYGSVRQVSTDDRLSFLRPVSRGFKRGLGRKGDLEPWRLPFQSFES</sequence>
<evidence type="ECO:0000313" key="2">
    <source>
        <dbReference type="Proteomes" id="UP000322234"/>
    </source>
</evidence>
<reference evidence="1" key="1">
    <citation type="submission" date="2019-10" db="EMBL/GenBank/DDBJ databases">
        <title>The sequence and de novo assembly of the wild yak genome.</title>
        <authorList>
            <person name="Liu Y."/>
        </authorList>
    </citation>
    <scope>NUCLEOTIDE SEQUENCE [LARGE SCALE GENOMIC DNA]</scope>
    <source>
        <strain evidence="1">WY2019</strain>
    </source>
</reference>
<evidence type="ECO:0000313" key="1">
    <source>
        <dbReference type="EMBL" id="MXQ94958.1"/>
    </source>
</evidence>
<gene>
    <name evidence="1" type="ORF">E5288_WYG014123</name>
</gene>